<dbReference type="RefSeq" id="WP_067776548.1">
    <property type="nucleotide sequence ID" value="NZ_LIGX01000028.1"/>
</dbReference>
<name>A0A1C7PFK2_9BACT</name>
<dbReference type="STRING" id="1679444.PYTT_0538"/>
<evidence type="ECO:0000256" key="2">
    <source>
        <dbReference type="SAM" id="SignalP"/>
    </source>
</evidence>
<sequence>MTPSSFYKNIVFIVCAMAGLPAMAEGDYLLLSGKDGKGLVQTRAEIVTEFHNQEHEAYPYPADSGHAAAPPLWQEAFPWYNRTFRIKDYYMQFKAGWLHVYGLNGKCILYCSPMYGSSHDIMQAWWFHGMIHMATLPMSRPFNMDFVRSIQFKREKNELLCMTQSKQLLAYAYAHYFFHELHLENTLERPVSMQETRDILQTFARVQQGELQVEEAGEALKQAKNEESKRSLRNTTIEIDRAVTYGLRSSVPFLSCGSSVRLRDALNIPEEPMVNTIPNINAGVACGDIVDKLATGKLKVMETSGEEDGFKATLGSRSERIHYTIVHQFNRNLAINTVLDFRALDHMLHRWDHKVQTDQDVIKYSIINPGWVGDFDIATKARLGRDGAVVFGSEKSAIYFTRGNTAVSIVSENPYFNVLPMARLVDEELKKKLNIPPAKEPAQQPLPPKKRKQ</sequence>
<dbReference type="AlphaFoldDB" id="A0A1C7PFK2"/>
<dbReference type="Proteomes" id="UP000176204">
    <property type="component" value="Chromosome I"/>
</dbReference>
<evidence type="ECO:0000313" key="3">
    <source>
        <dbReference type="EMBL" id="SEH76302.1"/>
    </source>
</evidence>
<keyword evidence="4" id="KW-1185">Reference proteome</keyword>
<dbReference type="OrthoDB" id="206336at2"/>
<reference evidence="4" key="1">
    <citation type="submission" date="2016-09" db="EMBL/GenBank/DDBJ databases">
        <authorList>
            <person name="Koehorst J."/>
        </authorList>
    </citation>
    <scope>NUCLEOTIDE SEQUENCE [LARGE SCALE GENOMIC DNA]</scope>
</reference>
<proteinExistence type="predicted"/>
<feature type="region of interest" description="Disordered" evidence="1">
    <location>
        <begin position="434"/>
        <end position="453"/>
    </location>
</feature>
<dbReference type="EMBL" id="LT629973">
    <property type="protein sequence ID" value="SEH76302.1"/>
    <property type="molecule type" value="Genomic_DNA"/>
</dbReference>
<feature type="signal peptide" evidence="2">
    <location>
        <begin position="1"/>
        <end position="24"/>
    </location>
</feature>
<keyword evidence="2" id="KW-0732">Signal</keyword>
<protein>
    <submittedName>
        <fullName evidence="3">Uncharacterized protein</fullName>
    </submittedName>
</protein>
<evidence type="ECO:0000256" key="1">
    <source>
        <dbReference type="SAM" id="MobiDB-lite"/>
    </source>
</evidence>
<gene>
    <name evidence="3" type="ORF">PYTT_0538</name>
</gene>
<feature type="chain" id="PRO_5014266616" evidence="2">
    <location>
        <begin position="25"/>
        <end position="453"/>
    </location>
</feature>
<organism evidence="3 4">
    <name type="scientific">Akkermansia glycaniphila</name>
    <dbReference type="NCBI Taxonomy" id="1679444"/>
    <lineage>
        <taxon>Bacteria</taxon>
        <taxon>Pseudomonadati</taxon>
        <taxon>Verrucomicrobiota</taxon>
        <taxon>Verrucomicrobiia</taxon>
        <taxon>Verrucomicrobiales</taxon>
        <taxon>Akkermansiaceae</taxon>
        <taxon>Akkermansia</taxon>
    </lineage>
</organism>
<dbReference type="KEGG" id="agl:PYTT_0538"/>
<accession>A0A1C7PFK2</accession>
<evidence type="ECO:0000313" key="4">
    <source>
        <dbReference type="Proteomes" id="UP000176204"/>
    </source>
</evidence>